<geneLocation type="plasmid" evidence="5 6">
    <name>pPlas2</name>
</geneLocation>
<keyword evidence="2" id="KW-0184">Conjugation</keyword>
<evidence type="ECO:0000256" key="2">
    <source>
        <dbReference type="ARBA" id="ARBA00022971"/>
    </source>
</evidence>
<name>A0A7H0YHG3_9BACL</name>
<dbReference type="Proteomes" id="UP000516384">
    <property type="component" value="Plasmid pPlas2"/>
</dbReference>
<feature type="domain" description="MobA/MobL protein" evidence="4">
    <location>
        <begin position="17"/>
        <end position="214"/>
    </location>
</feature>
<accession>A0A7H0YHG3</accession>
<evidence type="ECO:0000256" key="1">
    <source>
        <dbReference type="ARBA" id="ARBA00010873"/>
    </source>
</evidence>
<feature type="compositionally biased region" description="Basic and acidic residues" evidence="3">
    <location>
        <begin position="482"/>
        <end position="498"/>
    </location>
</feature>
<feature type="region of interest" description="Disordered" evidence="3">
    <location>
        <begin position="482"/>
        <end position="506"/>
    </location>
</feature>
<gene>
    <name evidence="5" type="ORF">IAQ67_29175</name>
</gene>
<evidence type="ECO:0000313" key="6">
    <source>
        <dbReference type="Proteomes" id="UP000516384"/>
    </source>
</evidence>
<dbReference type="Gene3D" id="3.30.930.30">
    <property type="match status" value="1"/>
</dbReference>
<dbReference type="AlphaFoldDB" id="A0A7H0YHG3"/>
<proteinExistence type="inferred from homology"/>
<dbReference type="RefSeq" id="WP_190299828.1">
    <property type="nucleotide sequence ID" value="NZ_CP061174.1"/>
</dbReference>
<evidence type="ECO:0000313" key="5">
    <source>
        <dbReference type="EMBL" id="QNR70521.1"/>
    </source>
</evidence>
<dbReference type="EMBL" id="CP061174">
    <property type="protein sequence ID" value="QNR70521.1"/>
    <property type="molecule type" value="Genomic_DNA"/>
</dbReference>
<comment type="similarity">
    <text evidence="1">Belongs to the MobA/MobL family.</text>
</comment>
<evidence type="ECO:0000259" key="4">
    <source>
        <dbReference type="Pfam" id="PF03389"/>
    </source>
</evidence>
<dbReference type="Pfam" id="PF03389">
    <property type="entry name" value="MobA_MobL"/>
    <property type="match status" value="1"/>
</dbReference>
<dbReference type="InterPro" id="IPR005053">
    <property type="entry name" value="MobA_MobL"/>
</dbReference>
<reference evidence="5 6" key="1">
    <citation type="submission" date="2020-09" db="EMBL/GenBank/DDBJ databases">
        <title>Characterization of Paenibacillus peoriae strain ZF390 with broad-spectrum antimicrobial activity as a potential biocontrol agent.</title>
        <authorList>
            <person name="Li L."/>
            <person name="Zhao Y."/>
            <person name="Li B."/>
            <person name="Xie X."/>
        </authorList>
    </citation>
    <scope>NUCLEOTIDE SEQUENCE [LARGE SCALE GENOMIC DNA]</scope>
    <source>
        <strain evidence="5 6">ZF390</strain>
        <plasmid evidence="5 6">pPlas2</plasmid>
    </source>
</reference>
<keyword evidence="5" id="KW-0614">Plasmid</keyword>
<dbReference type="NCBIfam" id="NF041496">
    <property type="entry name" value="MobQ"/>
    <property type="match status" value="1"/>
</dbReference>
<organism evidence="5 6">
    <name type="scientific">Paenibacillus peoriae</name>
    <dbReference type="NCBI Taxonomy" id="59893"/>
    <lineage>
        <taxon>Bacteria</taxon>
        <taxon>Bacillati</taxon>
        <taxon>Bacillota</taxon>
        <taxon>Bacilli</taxon>
        <taxon>Bacillales</taxon>
        <taxon>Paenibacillaceae</taxon>
        <taxon>Paenibacillus</taxon>
    </lineage>
</organism>
<sequence length="506" mass="59243">MAIYHLSVKTISRGKGQSAVAMAAYRSGERLKDERTGELKFYRRDQQPENMILAPADAPEWVQDRNQLWNKVELGEKRKDARLGRHIDVALPVEWSNEQQARVLYEYCQREFVERGMVADVAIHRDNPENPHAHIMLTDRALGPEGFASKKNPEWNKSELVESWREQWAVSVNTEFERLGHAERIDHRSFERQGITDRQPTIHEGPNVRQMEERGIQTDRGDLNRLAEEHNLTVVYLNKYRREEQSIMLKMQKPPKERQLLRQAREILGGPAQLDKLSDGFDRLKAQDAQLLQQKAKLEESMRPFEIADNYYRSLEAWEPHLKSSSGFSRLFNRHERENYRLLSQRVQETREKLEKLGFKPGDREQFESRRAKVASYNQQQLKGIQEQQHRITVARDVLLQTKDALEKVEIQRTQDDYPAWAGGKHLHYPEAKQINEINNLAGRVLQPDEMASLSQKASASPSHDPVLKLLENALKSFEEANRRVEQAERQKEWSQQRKDRKNRGR</sequence>
<protein>
    <submittedName>
        <fullName evidence="5">MobA/MobL family protein</fullName>
    </submittedName>
</protein>
<evidence type="ECO:0000256" key="3">
    <source>
        <dbReference type="SAM" id="MobiDB-lite"/>
    </source>
</evidence>